<dbReference type="AlphaFoldDB" id="A0AAV7SIX4"/>
<evidence type="ECO:0000256" key="1">
    <source>
        <dbReference type="SAM" id="MobiDB-lite"/>
    </source>
</evidence>
<feature type="region of interest" description="Disordered" evidence="1">
    <location>
        <begin position="1"/>
        <end position="38"/>
    </location>
</feature>
<dbReference type="Proteomes" id="UP001066276">
    <property type="component" value="Chromosome 4_2"/>
</dbReference>
<gene>
    <name evidence="2" type="ORF">NDU88_004431</name>
</gene>
<evidence type="ECO:0000313" key="2">
    <source>
        <dbReference type="EMBL" id="KAJ1163984.1"/>
    </source>
</evidence>
<keyword evidence="3" id="KW-1185">Reference proteome</keyword>
<dbReference type="EMBL" id="JANPWB010000008">
    <property type="protein sequence ID" value="KAJ1163984.1"/>
    <property type="molecule type" value="Genomic_DNA"/>
</dbReference>
<accession>A0AAV7SIX4</accession>
<feature type="compositionally biased region" description="Basic and acidic residues" evidence="1">
    <location>
        <begin position="1"/>
        <end position="10"/>
    </location>
</feature>
<sequence length="74" mass="7656">MLSHTAREQQGRAAARSDGGITRGSSPGSLSPLSALPGPEAHLPQGTIAAVAVRHSVGVYLKQLHCFTKIISIP</sequence>
<comment type="caution">
    <text evidence="2">The sequence shown here is derived from an EMBL/GenBank/DDBJ whole genome shotgun (WGS) entry which is preliminary data.</text>
</comment>
<organism evidence="2 3">
    <name type="scientific">Pleurodeles waltl</name>
    <name type="common">Iberian ribbed newt</name>
    <dbReference type="NCBI Taxonomy" id="8319"/>
    <lineage>
        <taxon>Eukaryota</taxon>
        <taxon>Metazoa</taxon>
        <taxon>Chordata</taxon>
        <taxon>Craniata</taxon>
        <taxon>Vertebrata</taxon>
        <taxon>Euteleostomi</taxon>
        <taxon>Amphibia</taxon>
        <taxon>Batrachia</taxon>
        <taxon>Caudata</taxon>
        <taxon>Salamandroidea</taxon>
        <taxon>Salamandridae</taxon>
        <taxon>Pleurodelinae</taxon>
        <taxon>Pleurodeles</taxon>
    </lineage>
</organism>
<evidence type="ECO:0000313" key="3">
    <source>
        <dbReference type="Proteomes" id="UP001066276"/>
    </source>
</evidence>
<feature type="compositionally biased region" description="Low complexity" evidence="1">
    <location>
        <begin position="24"/>
        <end position="38"/>
    </location>
</feature>
<proteinExistence type="predicted"/>
<name>A0AAV7SIX4_PLEWA</name>
<reference evidence="2" key="1">
    <citation type="journal article" date="2022" name="bioRxiv">
        <title>Sequencing and chromosome-scale assembly of the giantPleurodeles waltlgenome.</title>
        <authorList>
            <person name="Brown T."/>
            <person name="Elewa A."/>
            <person name="Iarovenko S."/>
            <person name="Subramanian E."/>
            <person name="Araus A.J."/>
            <person name="Petzold A."/>
            <person name="Susuki M."/>
            <person name="Suzuki K.-i.T."/>
            <person name="Hayashi T."/>
            <person name="Toyoda A."/>
            <person name="Oliveira C."/>
            <person name="Osipova E."/>
            <person name="Leigh N.D."/>
            <person name="Simon A."/>
            <person name="Yun M.H."/>
        </authorList>
    </citation>
    <scope>NUCLEOTIDE SEQUENCE</scope>
    <source>
        <strain evidence="2">20211129_DDA</strain>
        <tissue evidence="2">Liver</tissue>
    </source>
</reference>
<protein>
    <submittedName>
        <fullName evidence="2">Uncharacterized protein</fullName>
    </submittedName>
</protein>